<proteinExistence type="predicted"/>
<dbReference type="EMBL" id="BAAANH010000007">
    <property type="protein sequence ID" value="GAA1768389.1"/>
    <property type="molecule type" value="Genomic_DNA"/>
</dbReference>
<evidence type="ECO:0000313" key="2">
    <source>
        <dbReference type="Proteomes" id="UP001500506"/>
    </source>
</evidence>
<accession>A0ABP4X1Z2</accession>
<comment type="caution">
    <text evidence="1">The sequence shown here is derived from an EMBL/GenBank/DDBJ whole genome shotgun (WGS) entry which is preliminary data.</text>
</comment>
<reference evidence="2" key="1">
    <citation type="journal article" date="2019" name="Int. J. Syst. Evol. Microbiol.">
        <title>The Global Catalogue of Microorganisms (GCM) 10K type strain sequencing project: providing services to taxonomists for standard genome sequencing and annotation.</title>
        <authorList>
            <consortium name="The Broad Institute Genomics Platform"/>
            <consortium name="The Broad Institute Genome Sequencing Center for Infectious Disease"/>
            <person name="Wu L."/>
            <person name="Ma J."/>
        </authorList>
    </citation>
    <scope>NUCLEOTIDE SEQUENCE [LARGE SCALE GENOMIC DNA]</scope>
    <source>
        <strain evidence="2">JCM 14319</strain>
    </source>
</reference>
<dbReference type="Proteomes" id="UP001500506">
    <property type="component" value="Unassembled WGS sequence"/>
</dbReference>
<sequence>MTIYITSVRSFAETIRNARERAATLARSLSDAIARARTFTDPDLSDQGVAAKRAELEATFRAAAQTDLQKLTAEVSHARQYLAQAARENTQLPNDAAGLIRAEQKWRQVEKILDAGGDLLSQIRTADADTALAIAEFGPSWVQAQSVRPQGLTGAVAAGLTPDGVQGGDPAASVRRAVSARLADVTTDPTLAELLRVDSAADGHVATVEPWLTAASNLVEYGTADLLGAALASQIAQPSTEPAPAEAAA</sequence>
<dbReference type="RefSeq" id="WP_232499282.1">
    <property type="nucleotide sequence ID" value="NZ_BAAANH010000007.1"/>
</dbReference>
<keyword evidence="2" id="KW-1185">Reference proteome</keyword>
<protein>
    <submittedName>
        <fullName evidence="1">Uncharacterized protein</fullName>
    </submittedName>
</protein>
<evidence type="ECO:0000313" key="1">
    <source>
        <dbReference type="EMBL" id="GAA1768389.1"/>
    </source>
</evidence>
<organism evidence="1 2">
    <name type="scientific">Agromyces humatus</name>
    <dbReference type="NCBI Taxonomy" id="279573"/>
    <lineage>
        <taxon>Bacteria</taxon>
        <taxon>Bacillati</taxon>
        <taxon>Actinomycetota</taxon>
        <taxon>Actinomycetes</taxon>
        <taxon>Micrococcales</taxon>
        <taxon>Microbacteriaceae</taxon>
        <taxon>Agromyces</taxon>
    </lineage>
</organism>
<name>A0ABP4X1Z2_9MICO</name>
<gene>
    <name evidence="1" type="ORF">GCM10009747_31560</name>
</gene>